<name>A0A2I0KDF0_PUNGR</name>
<comment type="caution">
    <text evidence="1">The sequence shown here is derived from an EMBL/GenBank/DDBJ whole genome shotgun (WGS) entry which is preliminary data.</text>
</comment>
<evidence type="ECO:0000313" key="1">
    <source>
        <dbReference type="EMBL" id="PKI66542.1"/>
    </source>
</evidence>
<proteinExistence type="predicted"/>
<reference evidence="1 2" key="1">
    <citation type="submission" date="2017-11" db="EMBL/GenBank/DDBJ databases">
        <title>De-novo sequencing of pomegranate (Punica granatum L.) genome.</title>
        <authorList>
            <person name="Akparov Z."/>
            <person name="Amiraslanov A."/>
            <person name="Hajiyeva S."/>
            <person name="Abbasov M."/>
            <person name="Kaur K."/>
            <person name="Hamwieh A."/>
            <person name="Solovyev V."/>
            <person name="Salamov A."/>
            <person name="Braich B."/>
            <person name="Kosarev P."/>
            <person name="Mahmoud A."/>
            <person name="Hajiyev E."/>
            <person name="Babayeva S."/>
            <person name="Izzatullayeva V."/>
            <person name="Mammadov A."/>
            <person name="Mammadov A."/>
            <person name="Sharifova S."/>
            <person name="Ojaghi J."/>
            <person name="Eynullazada K."/>
            <person name="Bayramov B."/>
            <person name="Abdulazimova A."/>
            <person name="Shahmuradov I."/>
        </authorList>
    </citation>
    <scope>NUCLEOTIDE SEQUENCE [LARGE SCALE GENOMIC DNA]</scope>
    <source>
        <strain evidence="2">cv. AG2017</strain>
        <tissue evidence="1">Leaf</tissue>
    </source>
</reference>
<sequence length="190" mass="21757">MDRSTPSLRLESLMPPGREITRIWRAFCPVDRAFIRLIVGDVAMLAESPSDWTFLRTAIEFRDPQLAVFNFQGIELAPTVEEYTTLIQRPMPIQSILVPNQFPVIQSQLLALLAYVAQFYSQHSVPIHRPRTAPIPRVPPAVASETESFAQGAMRIEFQSIREERDRLCCELVDTRADLVDHRELQRELA</sequence>
<dbReference type="EMBL" id="PGOL01000671">
    <property type="protein sequence ID" value="PKI66542.1"/>
    <property type="molecule type" value="Genomic_DNA"/>
</dbReference>
<dbReference type="AlphaFoldDB" id="A0A2I0KDF0"/>
<gene>
    <name evidence="1" type="ORF">CRG98_013069</name>
</gene>
<organism evidence="1 2">
    <name type="scientific">Punica granatum</name>
    <name type="common">Pomegranate</name>
    <dbReference type="NCBI Taxonomy" id="22663"/>
    <lineage>
        <taxon>Eukaryota</taxon>
        <taxon>Viridiplantae</taxon>
        <taxon>Streptophyta</taxon>
        <taxon>Embryophyta</taxon>
        <taxon>Tracheophyta</taxon>
        <taxon>Spermatophyta</taxon>
        <taxon>Magnoliopsida</taxon>
        <taxon>eudicotyledons</taxon>
        <taxon>Gunneridae</taxon>
        <taxon>Pentapetalae</taxon>
        <taxon>rosids</taxon>
        <taxon>malvids</taxon>
        <taxon>Myrtales</taxon>
        <taxon>Lythraceae</taxon>
        <taxon>Punica</taxon>
    </lineage>
</organism>
<protein>
    <submittedName>
        <fullName evidence="1">Uncharacterized protein</fullName>
    </submittedName>
</protein>
<keyword evidence="2" id="KW-1185">Reference proteome</keyword>
<accession>A0A2I0KDF0</accession>
<dbReference type="Proteomes" id="UP000233551">
    <property type="component" value="Unassembled WGS sequence"/>
</dbReference>
<evidence type="ECO:0000313" key="2">
    <source>
        <dbReference type="Proteomes" id="UP000233551"/>
    </source>
</evidence>